<accession>A0A3T0N2H7</accession>
<evidence type="ECO:0000313" key="1">
    <source>
        <dbReference type="EMBL" id="AZV78236.1"/>
    </source>
</evidence>
<dbReference type="Proteomes" id="UP000283063">
    <property type="component" value="Chromosome"/>
</dbReference>
<proteinExistence type="predicted"/>
<keyword evidence="2" id="KW-1185">Reference proteome</keyword>
<name>A0A3T0N2H7_9RHOB</name>
<reference evidence="1 2" key="1">
    <citation type="submission" date="2018-10" db="EMBL/GenBank/DDBJ databases">
        <title>Parasedimentitalea marina sp. nov., a psychrophilic bacterium isolated from deep seawater of the New Britain Trench.</title>
        <authorList>
            <person name="Cao J."/>
        </authorList>
    </citation>
    <scope>NUCLEOTIDE SEQUENCE [LARGE SCALE GENOMIC DNA]</scope>
    <source>
        <strain evidence="1 2">W43</strain>
    </source>
</reference>
<dbReference type="RefSeq" id="WP_127748793.1">
    <property type="nucleotide sequence ID" value="NZ_CP033219.1"/>
</dbReference>
<organism evidence="1 2">
    <name type="scientific">Parasedimentitalea marina</name>
    <dbReference type="NCBI Taxonomy" id="2483033"/>
    <lineage>
        <taxon>Bacteria</taxon>
        <taxon>Pseudomonadati</taxon>
        <taxon>Pseudomonadota</taxon>
        <taxon>Alphaproteobacteria</taxon>
        <taxon>Rhodobacterales</taxon>
        <taxon>Paracoccaceae</taxon>
        <taxon>Parasedimentitalea</taxon>
    </lineage>
</organism>
<protein>
    <submittedName>
        <fullName evidence="1">Uncharacterized protein</fullName>
    </submittedName>
</protein>
<sequence length="99" mass="10432">MRNVILCFFAVLITSLAPLLLLVAGPAPEVGSPVLVIASPWGTSAPQVIEQAGLFEIAPERAVFGALTTLSRVGDIENLHNNGAWFVFDGKKVSELCGV</sequence>
<evidence type="ECO:0000313" key="2">
    <source>
        <dbReference type="Proteomes" id="UP000283063"/>
    </source>
</evidence>
<gene>
    <name evidence="1" type="ORF">EBB79_10340</name>
</gene>
<dbReference type="AlphaFoldDB" id="A0A3T0N2H7"/>
<dbReference type="OrthoDB" id="7866935at2"/>
<dbReference type="EMBL" id="CP033219">
    <property type="protein sequence ID" value="AZV78236.1"/>
    <property type="molecule type" value="Genomic_DNA"/>
</dbReference>
<dbReference type="KEGG" id="sedi:EBB79_10340"/>